<dbReference type="InterPro" id="IPR053430">
    <property type="entry name" value="Plant_immune_effector"/>
</dbReference>
<protein>
    <submittedName>
        <fullName evidence="2">Type III effector HopD1</fullName>
    </submittedName>
</protein>
<evidence type="ECO:0000313" key="2">
    <source>
        <dbReference type="EMBL" id="RMM73144.1"/>
    </source>
</evidence>
<evidence type="ECO:0000256" key="1">
    <source>
        <dbReference type="SAM" id="MobiDB-lite"/>
    </source>
</evidence>
<gene>
    <name evidence="2" type="ORF">ALQ73_100501</name>
</gene>
<comment type="caution">
    <text evidence="2">The sequence shown here is derived from an EMBL/GenBank/DDBJ whole genome shotgun (WGS) entry which is preliminary data.</text>
</comment>
<organism evidence="2 3">
    <name type="scientific">Pseudomonas savastanoi pv. glycinea</name>
    <name type="common">Pseudomonas syringae pv. glycinea</name>
    <dbReference type="NCBI Taxonomy" id="318"/>
    <lineage>
        <taxon>Bacteria</taxon>
        <taxon>Pseudomonadati</taxon>
        <taxon>Pseudomonadota</taxon>
        <taxon>Gammaproteobacteria</taxon>
        <taxon>Pseudomonadales</taxon>
        <taxon>Pseudomonadaceae</taxon>
        <taxon>Pseudomonas</taxon>
    </lineage>
</organism>
<name>A0A3M3GHU4_PSESG</name>
<reference evidence="2 3" key="1">
    <citation type="submission" date="2018-08" db="EMBL/GenBank/DDBJ databases">
        <title>Recombination of ecologically and evolutionarily significant loci maintains genetic cohesion in the Pseudomonas syringae species complex.</title>
        <authorList>
            <person name="Dillon M."/>
            <person name="Thakur S."/>
            <person name="Almeida R.N.D."/>
            <person name="Weir B.S."/>
            <person name="Guttman D.S."/>
        </authorList>
    </citation>
    <scope>NUCLEOTIDE SEQUENCE [LARGE SCALE GENOMIC DNA]</scope>
    <source>
        <strain evidence="2 3">ICMP 4324</strain>
    </source>
</reference>
<dbReference type="NCBIfam" id="NF041309">
    <property type="entry name" value="XopB"/>
    <property type="match status" value="1"/>
</dbReference>
<accession>A0A3M3GHU4</accession>
<feature type="region of interest" description="Disordered" evidence="1">
    <location>
        <begin position="261"/>
        <end position="295"/>
    </location>
</feature>
<evidence type="ECO:0000313" key="3">
    <source>
        <dbReference type="Proteomes" id="UP000276829"/>
    </source>
</evidence>
<sequence>MAHISCERACIQLRLLALHRWQLTLAASENERGRSANPLRAFRRAVCPCQWCASRSTHSPVLSLSLEPKSPCDHTLDLINSSGTANRAMNPLRSIQHNITTPPISGGQPLDAVGPQAQQSHPKRISPSQLSQSAHQALERLSANAEHQRLASLVRNALQDGTFQFQSSNHTQVTYKASICLPADTDTVRTDHLINNELTVQARLNDQSEYDIVSAHLHGSSKAISFDVPSPPPAHGSASSVLSERTHLGMSSVLSQDAVDSSSLETPLVSSPDHSRPPSQPKPVHIGSVRRDSGSLVSDNPVVQALLSFVQADQAFPPQAASIAGVQLEMRSRRDIEQALEELKGAFTVEKAQLMSGGSSSERVDEDVNADIHIPLLLKAIERGAGAFGPGALIEIADGGQISAKAFLASCAPTITSNDDVLSEFINQKLKGDDDLQVRLGAQELLHVATKKEFQLGGLAGSIGVSSILGSAWELGASELLKNAIFGKNFSPSQYALQLAGIDSVPPFIIEAMDSFCVLVIIKGMKGELWSMKDLLPKALKAGAISSAMSFPNNVLQYAGFKSRVADLAANSITTEAAIFGAASGIPPEVKESEELMRAGLFQSMKDGVMAHPGEGMDTKETIERMTRHALDIAPGESTAVKSMGLAAIVGMIPLIASSKATGLVSEQILRIFRNAVFNPIEAIALNALALGGRVNVPGLFDSDNAKHARVAQTILARASQHMEAGDRDISAEELHQMLAPRSEFLRHVGSAIVNGMNASFEAIPALVRKLGYGEAPLAERIPYQDLAVPDTSRQPAP</sequence>
<dbReference type="AlphaFoldDB" id="A0A3M3GHU4"/>
<feature type="region of interest" description="Disordered" evidence="1">
    <location>
        <begin position="100"/>
        <end position="127"/>
    </location>
</feature>
<proteinExistence type="predicted"/>
<feature type="region of interest" description="Disordered" evidence="1">
    <location>
        <begin position="224"/>
        <end position="243"/>
    </location>
</feature>
<dbReference type="EMBL" id="RBON01000056">
    <property type="protein sequence ID" value="RMM73144.1"/>
    <property type="molecule type" value="Genomic_DNA"/>
</dbReference>
<dbReference type="Proteomes" id="UP000276829">
    <property type="component" value="Unassembled WGS sequence"/>
</dbReference>
<feature type="compositionally biased region" description="Polar residues" evidence="1">
    <location>
        <begin position="116"/>
        <end position="127"/>
    </location>
</feature>